<dbReference type="InterPro" id="IPR008756">
    <property type="entry name" value="Peptidase_M56"/>
</dbReference>
<dbReference type="InterPro" id="IPR052173">
    <property type="entry name" value="Beta-lactam_resp_regulator"/>
</dbReference>
<dbReference type="AlphaFoldDB" id="A0A6G9ANM4"/>
<proteinExistence type="predicted"/>
<evidence type="ECO:0000313" key="5">
    <source>
        <dbReference type="Proteomes" id="UP000501802"/>
    </source>
</evidence>
<dbReference type="GO" id="GO:0006508">
    <property type="term" value="P:proteolysis"/>
    <property type="evidence" value="ECO:0007669"/>
    <property type="project" value="UniProtKB-KW"/>
</dbReference>
<dbReference type="RefSeq" id="WP_167209636.1">
    <property type="nucleotide sequence ID" value="NZ_CP050063.1"/>
</dbReference>
<evidence type="ECO:0000313" key="4">
    <source>
        <dbReference type="EMBL" id="QIP14008.1"/>
    </source>
</evidence>
<feature type="coiled-coil region" evidence="1">
    <location>
        <begin position="433"/>
        <end position="467"/>
    </location>
</feature>
<dbReference type="GO" id="GO:0008237">
    <property type="term" value="F:metallopeptidase activity"/>
    <property type="evidence" value="ECO:0007669"/>
    <property type="project" value="UniProtKB-KW"/>
</dbReference>
<dbReference type="KEGG" id="spib:G8759_16000"/>
<evidence type="ECO:0000256" key="2">
    <source>
        <dbReference type="SAM" id="Phobius"/>
    </source>
</evidence>
<reference evidence="4 5" key="1">
    <citation type="submission" date="2020-03" db="EMBL/GenBank/DDBJ databases">
        <authorList>
            <person name="Kim M.K."/>
        </authorList>
    </citation>
    <scope>NUCLEOTIDE SEQUENCE [LARGE SCALE GENOMIC DNA]</scope>
    <source>
        <strain evidence="4 5">BT328</strain>
    </source>
</reference>
<organism evidence="4 5">
    <name type="scientific">Spirosoma aureum</name>
    <dbReference type="NCBI Taxonomy" id="2692134"/>
    <lineage>
        <taxon>Bacteria</taxon>
        <taxon>Pseudomonadati</taxon>
        <taxon>Bacteroidota</taxon>
        <taxon>Cytophagia</taxon>
        <taxon>Cytophagales</taxon>
        <taxon>Cytophagaceae</taxon>
        <taxon>Spirosoma</taxon>
    </lineage>
</organism>
<dbReference type="CDD" id="cd07341">
    <property type="entry name" value="M56_BlaR1_MecR1_like"/>
    <property type="match status" value="1"/>
</dbReference>
<sequence>MQPLQTSLSGWQHLTQAICRTLVHSLWQGLLLAAVTAIVVVLTRKSSSTLRYQLFALLFSLFVIGSGFTFYLQFRQLETSHPALTNLSNPANVSRFSSYMPVDFQWVASRTPVSWLMDSVAENAALIVTIWFIIFSARFVQAMASLGHIQRIRHYKTHKPTEHWVDKLCVLAQKIGVKKAVLLLESELVNVPTVVGLLKPVILLPIGLLAQLPVHELEAILLHELAHIKRKDYLVNLMQSFAESVFFFNPAVWWVSALIREEREHCCDDMAIAISGNKTSFINALVAFQEYNLNRQSYAMMLSRKRNHLLERIKRIVYNNNQPLNAMEKIFVTSSIAIAVFVTVAFVPSSYHQKIRENYATILPGNRLVKPSYMTVQPDTLPKTTSIEYNEKDKVGTGTYTITKGGKKYQFIEKNGVISSLQIDGKQIPDEQIATYKAELDTIIKDVKEAQRMAESDRKQAEKARGQAMLARKQAEKAKTYAERAHLSAIEAKHKAELMQMQAELRTEDKQVRAAMDKLNSMKDADLAYKKAELQLELDQLRAQTAKLRDEAFLKAKVQQDKLHAENADHNLVELREHAEQIKRMAEDNRSLALMAKLRAEEVRGMAQVAKKQAEHARVRAEEARIYFEKTTRGVIDDLIREGIITDKSDLSFRLSNDELEVNGVKQPESVHQKLKAKYVNEAGFEIIYNHNGRTGISKMAK</sequence>
<dbReference type="Gene3D" id="3.30.2010.10">
    <property type="entry name" value="Metalloproteases ('zincins'), catalytic domain"/>
    <property type="match status" value="1"/>
</dbReference>
<feature type="transmembrane region" description="Helical" evidence="2">
    <location>
        <begin position="54"/>
        <end position="74"/>
    </location>
</feature>
<evidence type="ECO:0000256" key="1">
    <source>
        <dbReference type="SAM" id="Coils"/>
    </source>
</evidence>
<keyword evidence="4" id="KW-0378">Hydrolase</keyword>
<keyword evidence="4" id="KW-0482">Metalloprotease</keyword>
<feature type="transmembrane region" description="Helical" evidence="2">
    <location>
        <begin position="25"/>
        <end position="42"/>
    </location>
</feature>
<feature type="transmembrane region" description="Helical" evidence="2">
    <location>
        <begin position="330"/>
        <end position="351"/>
    </location>
</feature>
<keyword evidence="2" id="KW-1133">Transmembrane helix</keyword>
<feature type="domain" description="Peptidase M56" evidence="3">
    <location>
        <begin position="32"/>
        <end position="315"/>
    </location>
</feature>
<name>A0A6G9ANM4_9BACT</name>
<dbReference type="Proteomes" id="UP000501802">
    <property type="component" value="Chromosome"/>
</dbReference>
<keyword evidence="4" id="KW-0645">Protease</keyword>
<dbReference type="PANTHER" id="PTHR34978">
    <property type="entry name" value="POSSIBLE SENSOR-TRANSDUCER PROTEIN BLAR"/>
    <property type="match status" value="1"/>
</dbReference>
<feature type="coiled-coil region" evidence="1">
    <location>
        <begin position="491"/>
        <end position="585"/>
    </location>
</feature>
<protein>
    <submittedName>
        <fullName evidence="4">M48 family metalloprotease</fullName>
    </submittedName>
</protein>
<dbReference type="PANTHER" id="PTHR34978:SF3">
    <property type="entry name" value="SLR0241 PROTEIN"/>
    <property type="match status" value="1"/>
</dbReference>
<feature type="transmembrane region" description="Helical" evidence="2">
    <location>
        <begin position="124"/>
        <end position="146"/>
    </location>
</feature>
<keyword evidence="2" id="KW-0472">Membrane</keyword>
<keyword evidence="2" id="KW-0812">Transmembrane</keyword>
<keyword evidence="5" id="KW-1185">Reference proteome</keyword>
<gene>
    <name evidence="4" type="ORF">G8759_16000</name>
</gene>
<evidence type="ECO:0000259" key="3">
    <source>
        <dbReference type="Pfam" id="PF05569"/>
    </source>
</evidence>
<keyword evidence="1" id="KW-0175">Coiled coil</keyword>
<accession>A0A6G9ANM4</accession>
<dbReference type="Pfam" id="PF05569">
    <property type="entry name" value="Peptidase_M56"/>
    <property type="match status" value="1"/>
</dbReference>
<dbReference type="EMBL" id="CP050063">
    <property type="protein sequence ID" value="QIP14008.1"/>
    <property type="molecule type" value="Genomic_DNA"/>
</dbReference>